<dbReference type="Proteomes" id="UP001168972">
    <property type="component" value="Unassembled WGS sequence"/>
</dbReference>
<reference evidence="3" key="2">
    <citation type="submission" date="2023-03" db="EMBL/GenBank/DDBJ databases">
        <authorList>
            <person name="Inwood S.N."/>
            <person name="Skelly J.G."/>
            <person name="Guhlin J."/>
            <person name="Harrop T.W.R."/>
            <person name="Goldson S.G."/>
            <person name="Dearden P.K."/>
        </authorList>
    </citation>
    <scope>NUCLEOTIDE SEQUENCE</scope>
    <source>
        <strain evidence="3">Lincoln</strain>
        <tissue evidence="3">Whole body</tissue>
    </source>
</reference>
<reference evidence="3" key="1">
    <citation type="journal article" date="2023" name="bioRxiv">
        <title>Scaffold-level genome assemblies of two parasitoid biocontrol wasps reveal the parthenogenesis mechanism and an associated novel virus.</title>
        <authorList>
            <person name="Inwood S."/>
            <person name="Skelly J."/>
            <person name="Guhlin J."/>
            <person name="Harrop T."/>
            <person name="Goldson S."/>
            <person name="Dearden P."/>
        </authorList>
    </citation>
    <scope>NUCLEOTIDE SEQUENCE</scope>
    <source>
        <strain evidence="3">Lincoln</strain>
        <tissue evidence="3">Whole body</tissue>
    </source>
</reference>
<dbReference type="Pfam" id="PF17182">
    <property type="entry name" value="OSK"/>
    <property type="match status" value="1"/>
</dbReference>
<gene>
    <name evidence="3" type="ORF">PV327_007921</name>
</gene>
<dbReference type="InterPro" id="IPR041966">
    <property type="entry name" value="LOTUS-like"/>
</dbReference>
<dbReference type="InterPro" id="IPR025605">
    <property type="entry name" value="OST-HTH/LOTUS_dom"/>
</dbReference>
<dbReference type="AlphaFoldDB" id="A0AA39G079"/>
<organism evidence="3 4">
    <name type="scientific">Microctonus hyperodae</name>
    <name type="common">Parasitoid wasp</name>
    <dbReference type="NCBI Taxonomy" id="165561"/>
    <lineage>
        <taxon>Eukaryota</taxon>
        <taxon>Metazoa</taxon>
        <taxon>Ecdysozoa</taxon>
        <taxon>Arthropoda</taxon>
        <taxon>Hexapoda</taxon>
        <taxon>Insecta</taxon>
        <taxon>Pterygota</taxon>
        <taxon>Neoptera</taxon>
        <taxon>Endopterygota</taxon>
        <taxon>Hymenoptera</taxon>
        <taxon>Apocrita</taxon>
        <taxon>Ichneumonoidea</taxon>
        <taxon>Braconidae</taxon>
        <taxon>Euphorinae</taxon>
        <taxon>Microctonus</taxon>
    </lineage>
</organism>
<name>A0AA39G079_MICHY</name>
<dbReference type="Gene3D" id="3.40.50.1110">
    <property type="entry name" value="SGNH hydrolase"/>
    <property type="match status" value="1"/>
</dbReference>
<dbReference type="Gene3D" id="3.30.420.610">
    <property type="entry name" value="LOTUS domain-like"/>
    <property type="match status" value="1"/>
</dbReference>
<dbReference type="InterPro" id="IPR036514">
    <property type="entry name" value="SGNH_hydro_sf"/>
</dbReference>
<dbReference type="Pfam" id="PF12872">
    <property type="entry name" value="OST-HTH"/>
    <property type="match status" value="1"/>
</dbReference>
<evidence type="ECO:0000313" key="3">
    <source>
        <dbReference type="EMBL" id="KAK0179099.1"/>
    </source>
</evidence>
<dbReference type="EMBL" id="JAQQBR010000004">
    <property type="protein sequence ID" value="KAK0179099.1"/>
    <property type="molecule type" value="Genomic_DNA"/>
</dbReference>
<keyword evidence="4" id="KW-1185">Reference proteome</keyword>
<evidence type="ECO:0000259" key="2">
    <source>
        <dbReference type="PROSITE" id="PS51644"/>
    </source>
</evidence>
<comment type="caution">
    <text evidence="3">The sequence shown here is derived from an EMBL/GenBank/DDBJ whole genome shotgun (WGS) entry which is preliminary data.</text>
</comment>
<dbReference type="InterPro" id="IPR033447">
    <property type="entry name" value="OSK"/>
</dbReference>
<dbReference type="CDD" id="cd09972">
    <property type="entry name" value="LOTUS_TDRD_OSKAR"/>
    <property type="match status" value="1"/>
</dbReference>
<feature type="domain" description="HTH OST-type" evidence="2">
    <location>
        <begin position="2"/>
        <end position="75"/>
    </location>
</feature>
<sequence length="356" mass="40697">MDKDEVETILRALIASNKGGIPIDELNTEFYRQTLRDIPYLSLGFFSMYDFMRQVKQISTCRNKNGNVVYVLKDNINMRHIVNLVEKQKDPITRHNNLKPMERRTKMKKTVNRRIPKASNHSGAEYSTGDDSDALSDSYEEVRGPIKICNPPKNINIIHTPLCHGNQLIGDDFFLQLAIRNLKRPIWRKQHLGPLQCGLCISGLTVRGAIKKLQTVESLSNKVTIMLGAEDIYRGRSGDDIADDLEDLIRILQTRFSFSNNAITICTIPPLANIGIYNYCNTIVNIHAYNNALRQLSIQKNCGLIDFFNNYTNPNYDVIYDYFQIDARMVSGSSHPYVLFNKRGRRLAVNLLKCFS</sequence>
<feature type="region of interest" description="Disordered" evidence="1">
    <location>
        <begin position="108"/>
        <end position="137"/>
    </location>
</feature>
<protein>
    <recommendedName>
        <fullName evidence="2">HTH OST-type domain-containing protein</fullName>
    </recommendedName>
</protein>
<evidence type="ECO:0000313" key="4">
    <source>
        <dbReference type="Proteomes" id="UP001168972"/>
    </source>
</evidence>
<dbReference type="SUPFAM" id="SSF52266">
    <property type="entry name" value="SGNH hydrolase"/>
    <property type="match status" value="1"/>
</dbReference>
<proteinExistence type="predicted"/>
<dbReference type="PROSITE" id="PS51644">
    <property type="entry name" value="HTH_OST"/>
    <property type="match status" value="1"/>
</dbReference>
<accession>A0AA39G079</accession>
<evidence type="ECO:0000256" key="1">
    <source>
        <dbReference type="SAM" id="MobiDB-lite"/>
    </source>
</evidence>